<protein>
    <recommendedName>
        <fullName evidence="8">Origin recognition complex subunit 5</fullName>
    </recommendedName>
</protein>
<evidence type="ECO:0008006" key="8">
    <source>
        <dbReference type="Google" id="ProtNLM"/>
    </source>
</evidence>
<keyword evidence="7" id="KW-1185">Reference proteome</keyword>
<keyword evidence="2" id="KW-0235">DNA replication</keyword>
<feature type="domain" description="ORC5 lid" evidence="5">
    <location>
        <begin position="234"/>
        <end position="294"/>
    </location>
</feature>
<dbReference type="Proteomes" id="UP000812287">
    <property type="component" value="Unassembled WGS sequence"/>
</dbReference>
<dbReference type="RefSeq" id="XP_043033599.1">
    <property type="nucleotide sequence ID" value="XM_043189220.1"/>
</dbReference>
<dbReference type="InterPro" id="IPR020796">
    <property type="entry name" value="ORC5"/>
</dbReference>
<proteinExistence type="predicted"/>
<dbReference type="EMBL" id="MU250576">
    <property type="protein sequence ID" value="KAG7440099.1"/>
    <property type="molecule type" value="Genomic_DNA"/>
</dbReference>
<dbReference type="OrthoDB" id="365981at2759"/>
<accession>A0A9P7VHM9</accession>
<dbReference type="InterPro" id="IPR047088">
    <property type="entry name" value="ORC5_C"/>
</dbReference>
<dbReference type="PANTHER" id="PTHR12705:SF0">
    <property type="entry name" value="ORIGIN RECOGNITION COMPLEX SUBUNIT 5"/>
    <property type="match status" value="1"/>
</dbReference>
<organism evidence="6 7">
    <name type="scientific">Guyanagaster necrorhizus</name>
    <dbReference type="NCBI Taxonomy" id="856835"/>
    <lineage>
        <taxon>Eukaryota</taxon>
        <taxon>Fungi</taxon>
        <taxon>Dikarya</taxon>
        <taxon>Basidiomycota</taxon>
        <taxon>Agaricomycotina</taxon>
        <taxon>Agaricomycetes</taxon>
        <taxon>Agaricomycetidae</taxon>
        <taxon>Agaricales</taxon>
        <taxon>Marasmiineae</taxon>
        <taxon>Physalacriaceae</taxon>
        <taxon>Guyanagaster</taxon>
    </lineage>
</organism>
<comment type="caution">
    <text evidence="6">The sequence shown here is derived from an EMBL/GenBank/DDBJ whole genome shotgun (WGS) entry which is preliminary data.</text>
</comment>
<dbReference type="GeneID" id="66111517"/>
<comment type="subcellular location">
    <subcellularLocation>
        <location evidence="1">Nucleus</location>
    </subcellularLocation>
</comment>
<dbReference type="PANTHER" id="PTHR12705">
    <property type="entry name" value="ORIGIN RECOGNITION COMPLEX SUBUNIT 5"/>
    <property type="match status" value="1"/>
</dbReference>
<evidence type="ECO:0000313" key="7">
    <source>
        <dbReference type="Proteomes" id="UP000812287"/>
    </source>
</evidence>
<name>A0A9P7VHM9_9AGAR</name>
<dbReference type="GO" id="GO:0003688">
    <property type="term" value="F:DNA replication origin binding"/>
    <property type="evidence" value="ECO:0007669"/>
    <property type="project" value="TreeGrafter"/>
</dbReference>
<evidence type="ECO:0000256" key="2">
    <source>
        <dbReference type="ARBA" id="ARBA00022705"/>
    </source>
</evidence>
<feature type="domain" description="Origin recognition complex subunit 5 C-terminal" evidence="4">
    <location>
        <begin position="386"/>
        <end position="548"/>
    </location>
</feature>
<reference evidence="6" key="1">
    <citation type="submission" date="2020-11" db="EMBL/GenBank/DDBJ databases">
        <title>Adaptations for nitrogen fixation in a non-lichenized fungal sporocarp promotes dispersal by wood-feeding termites.</title>
        <authorList>
            <consortium name="DOE Joint Genome Institute"/>
            <person name="Koch R.A."/>
            <person name="Yoon G."/>
            <person name="Arayal U."/>
            <person name="Lail K."/>
            <person name="Amirebrahimi M."/>
            <person name="Labutti K."/>
            <person name="Lipzen A."/>
            <person name="Riley R."/>
            <person name="Barry K."/>
            <person name="Henrissat B."/>
            <person name="Grigoriev I.V."/>
            <person name="Herr J.R."/>
            <person name="Aime M.C."/>
        </authorList>
    </citation>
    <scope>NUCLEOTIDE SEQUENCE</scope>
    <source>
        <strain evidence="6">MCA 3950</strain>
    </source>
</reference>
<dbReference type="Pfam" id="PF21639">
    <property type="entry name" value="ORC5_lid"/>
    <property type="match status" value="1"/>
</dbReference>
<dbReference type="InterPro" id="IPR048866">
    <property type="entry name" value="ORC5_lid"/>
</dbReference>
<dbReference type="GO" id="GO:0006270">
    <property type="term" value="P:DNA replication initiation"/>
    <property type="evidence" value="ECO:0007669"/>
    <property type="project" value="TreeGrafter"/>
</dbReference>
<dbReference type="AlphaFoldDB" id="A0A9P7VHM9"/>
<evidence type="ECO:0000259" key="4">
    <source>
        <dbReference type="Pfam" id="PF14630"/>
    </source>
</evidence>
<sequence length="552" mass="62207">MASNPLLYHHHRLREVSFLLHASPSPFIFINDPISPRMTTQAVLGALSSTTSTTISMHLVHVNAVTCFSARLLFDAILNGLAQWTPSWEEGCTNWSGPNDTRRYNESLDAFLRGLKTLYSFLHHSDSNLPRVTRFVIVIERVERLKDRLPDLIVPLTRLAEMTRIDVTIIFVSSGRWDDMRPSLGASPDPYFVDISIPTKEACVAHLCSVFQSCQTEPNLSLNPYHPALEGIHASFASILCDACFPFTNDPDELAYAAAARWPGFVQPILDNHAMERGKDDSNLTERDDNEHLFTDDAMLVDDTHDFVTPPEEVRMRLNRYFKPSITAALEQLYPRFSNAQDWADANKPSPEALEIVFPVHRVDHLSKPRIGVTVKEKPAEPYRNLTRMSKFILISSFLASMNPAKSDLRMFGRGLDEKKRKRRRITKAPSAKIKSGPIKIPQHFLGPAVFPLDRMLAILGALLEENDNDDNFRPSKIDFSIPGEYTDMEVSRVGVCSTIIDLTSSRLLHRTSPVERLDGPPMFKCGVSYDVVLGLAKELDVPLQDLLWDSL</sequence>
<evidence type="ECO:0000313" key="6">
    <source>
        <dbReference type="EMBL" id="KAG7440099.1"/>
    </source>
</evidence>
<keyword evidence="3" id="KW-0539">Nucleus</keyword>
<gene>
    <name evidence="6" type="ORF">BT62DRAFT_976133</name>
</gene>
<dbReference type="GO" id="GO:0005664">
    <property type="term" value="C:nuclear origin of replication recognition complex"/>
    <property type="evidence" value="ECO:0007669"/>
    <property type="project" value="TreeGrafter"/>
</dbReference>
<evidence type="ECO:0000256" key="3">
    <source>
        <dbReference type="ARBA" id="ARBA00023242"/>
    </source>
</evidence>
<evidence type="ECO:0000256" key="1">
    <source>
        <dbReference type="ARBA" id="ARBA00004123"/>
    </source>
</evidence>
<dbReference type="Pfam" id="PF14630">
    <property type="entry name" value="ORC5_C"/>
    <property type="match status" value="1"/>
</dbReference>
<evidence type="ECO:0000259" key="5">
    <source>
        <dbReference type="Pfam" id="PF21639"/>
    </source>
</evidence>